<dbReference type="SUPFAM" id="SSF82866">
    <property type="entry name" value="Multidrug efflux transporter AcrB transmembrane domain"/>
    <property type="match status" value="2"/>
</dbReference>
<feature type="transmembrane region" description="Helical" evidence="8">
    <location>
        <begin position="294"/>
        <end position="313"/>
    </location>
</feature>
<proteinExistence type="inferred from homology"/>
<feature type="transmembrane region" description="Helical" evidence="8">
    <location>
        <begin position="17"/>
        <end position="36"/>
    </location>
</feature>
<feature type="domain" description="SSD" evidence="9">
    <location>
        <begin position="229"/>
        <end position="344"/>
    </location>
</feature>
<dbReference type="InterPro" id="IPR004869">
    <property type="entry name" value="MMPL_dom"/>
</dbReference>
<keyword evidence="11" id="KW-1185">Reference proteome</keyword>
<evidence type="ECO:0000256" key="6">
    <source>
        <dbReference type="ARBA" id="ARBA00023136"/>
    </source>
</evidence>
<dbReference type="Gene3D" id="1.20.1640.10">
    <property type="entry name" value="Multidrug efflux transporter AcrB transmembrane domain"/>
    <property type="match status" value="2"/>
</dbReference>
<keyword evidence="6 8" id="KW-0472">Membrane</keyword>
<dbReference type="PROSITE" id="PS50156">
    <property type="entry name" value="SSD"/>
    <property type="match status" value="1"/>
</dbReference>
<dbReference type="InterPro" id="IPR050545">
    <property type="entry name" value="Mycobact_MmpL"/>
</dbReference>
<dbReference type="InterPro" id="IPR000731">
    <property type="entry name" value="SSD"/>
</dbReference>
<feature type="transmembrane region" description="Helical" evidence="8">
    <location>
        <begin position="383"/>
        <end position="404"/>
    </location>
</feature>
<evidence type="ECO:0000256" key="7">
    <source>
        <dbReference type="SAM" id="MobiDB-lite"/>
    </source>
</evidence>
<feature type="transmembrane region" description="Helical" evidence="8">
    <location>
        <begin position="200"/>
        <end position="233"/>
    </location>
</feature>
<dbReference type="PANTHER" id="PTHR33406:SF11">
    <property type="entry name" value="MEMBRANE PROTEIN SCO6666-RELATED"/>
    <property type="match status" value="1"/>
</dbReference>
<feature type="transmembrane region" description="Helical" evidence="8">
    <location>
        <begin position="559"/>
        <end position="578"/>
    </location>
</feature>
<comment type="similarity">
    <text evidence="2">Belongs to the resistance-nodulation-cell division (RND) (TC 2.A.6) family. MmpL subfamily.</text>
</comment>
<feature type="region of interest" description="Disordered" evidence="7">
    <location>
        <begin position="712"/>
        <end position="766"/>
    </location>
</feature>
<feature type="transmembrane region" description="Helical" evidence="8">
    <location>
        <begin position="526"/>
        <end position="547"/>
    </location>
</feature>
<feature type="transmembrane region" description="Helical" evidence="8">
    <location>
        <begin position="644"/>
        <end position="661"/>
    </location>
</feature>
<gene>
    <name evidence="10" type="ORF">HGA08_14445</name>
</gene>
<dbReference type="Pfam" id="PF03176">
    <property type="entry name" value="MMPL"/>
    <property type="match status" value="2"/>
</dbReference>
<comment type="subcellular location">
    <subcellularLocation>
        <location evidence="1">Cell membrane</location>
        <topology evidence="1">Multi-pass membrane protein</topology>
    </subcellularLocation>
</comment>
<evidence type="ECO:0000256" key="3">
    <source>
        <dbReference type="ARBA" id="ARBA00022475"/>
    </source>
</evidence>
<dbReference type="PANTHER" id="PTHR33406">
    <property type="entry name" value="MEMBRANE PROTEIN MJ1562-RELATED"/>
    <property type="match status" value="1"/>
</dbReference>
<evidence type="ECO:0000313" key="11">
    <source>
        <dbReference type="Proteomes" id="UP000565711"/>
    </source>
</evidence>
<evidence type="ECO:0000256" key="5">
    <source>
        <dbReference type="ARBA" id="ARBA00022989"/>
    </source>
</evidence>
<dbReference type="AlphaFoldDB" id="A0A846Y169"/>
<evidence type="ECO:0000256" key="2">
    <source>
        <dbReference type="ARBA" id="ARBA00010157"/>
    </source>
</evidence>
<name>A0A846Y169_9NOCA</name>
<feature type="compositionally biased region" description="Pro residues" evidence="7">
    <location>
        <begin position="743"/>
        <end position="752"/>
    </location>
</feature>
<dbReference type="Proteomes" id="UP000565711">
    <property type="component" value="Unassembled WGS sequence"/>
</dbReference>
<feature type="transmembrane region" description="Helical" evidence="8">
    <location>
        <begin position="590"/>
        <end position="609"/>
    </location>
</feature>
<evidence type="ECO:0000256" key="4">
    <source>
        <dbReference type="ARBA" id="ARBA00022692"/>
    </source>
</evidence>
<feature type="transmembrane region" description="Helical" evidence="8">
    <location>
        <begin position="667"/>
        <end position="689"/>
    </location>
</feature>
<comment type="caution">
    <text evidence="10">The sequence shown here is derived from an EMBL/GenBank/DDBJ whole genome shotgun (WGS) entry which is preliminary data.</text>
</comment>
<sequence length="766" mass="80562">MFALSGRWADVVLRGRFVVIGVMVAGLLALGGYGLGLGEQLSSSGWDDPSSQSVRAAQVRQQVFGRDHSADVLLLYHAPPGTSLDDPDFADPIVAALDTLPQRFPGHIDRVNGAYWPTTTGMALPELFGSDDGRHAFASIAIHGADATEQARNYRAVAEADGFDVPGVDMEIAGGQAVAGALNDTMVHDQQRMELFAIPAVAVLLFFLFGGAVAASLPLLVGGLTVGGAWGIIRLLTTVTEVNSFVSPVVSMIGLGLAIDYGLFVLGRFRDELAAGREVHDAVRHALGSAGRTVAFSATIVVVAAAVILVFPQGFLRSFAYGAVITVSLAAFTSVTLLPAVLAVLGPRVDSFGVRWFRRTSPPDRVPDTVWGRVAARVVRRPLVVTVTVGIGLLVLVAPIRGLAFGGINERFLPAEHPARLAQHHFDEIFPLRQIDPIDLVLITYDSSSRGSVLAEASRTPGLAAPFAQWMQRPAQSSVFTTQTVLAPGADRNATIEHLRSMPLPPGSTLLVGGQPAVEKDSIDALVHRMPLVIALVFLATGLLMAISFRSLILPLQAAALNLLGLGATIGILTWIFIDGHGAALLGFTPQPIMALVLVVIVSVIYGLSTDYEIFLLSRMVEARAAGASTTEAIRSGVAHTGRIITAAALILLVVTGAFALSDLVMMQYIAVGMVAALLIDATIVRVLLVPATMQLLGDACWWFPGRAKRSERPARAPTRPATAGPPDTAEHSAGGSLADCRPGPPAAPPDSPARAVSATSPPRSR</sequence>
<dbReference type="EMBL" id="JAAXOP010000007">
    <property type="protein sequence ID" value="NKY51421.1"/>
    <property type="molecule type" value="Genomic_DNA"/>
</dbReference>
<evidence type="ECO:0000259" key="9">
    <source>
        <dbReference type="PROSITE" id="PS50156"/>
    </source>
</evidence>
<keyword evidence="5 8" id="KW-1133">Transmembrane helix</keyword>
<accession>A0A846Y169</accession>
<keyword evidence="4 8" id="KW-0812">Transmembrane</keyword>
<protein>
    <submittedName>
        <fullName evidence="10">MMPL family transporter</fullName>
    </submittedName>
</protein>
<evidence type="ECO:0000313" key="10">
    <source>
        <dbReference type="EMBL" id="NKY51421.1"/>
    </source>
</evidence>
<feature type="compositionally biased region" description="Low complexity" evidence="7">
    <location>
        <begin position="716"/>
        <end position="728"/>
    </location>
</feature>
<evidence type="ECO:0000256" key="1">
    <source>
        <dbReference type="ARBA" id="ARBA00004651"/>
    </source>
</evidence>
<dbReference type="GO" id="GO:0005886">
    <property type="term" value="C:plasma membrane"/>
    <property type="evidence" value="ECO:0007669"/>
    <property type="project" value="UniProtKB-SubCell"/>
</dbReference>
<organism evidence="10 11">
    <name type="scientific">Nocardia vermiculata</name>
    <dbReference type="NCBI Taxonomy" id="257274"/>
    <lineage>
        <taxon>Bacteria</taxon>
        <taxon>Bacillati</taxon>
        <taxon>Actinomycetota</taxon>
        <taxon>Actinomycetes</taxon>
        <taxon>Mycobacteriales</taxon>
        <taxon>Nocardiaceae</taxon>
        <taxon>Nocardia</taxon>
    </lineage>
</organism>
<evidence type="ECO:0000256" key="8">
    <source>
        <dbReference type="SAM" id="Phobius"/>
    </source>
</evidence>
<feature type="transmembrane region" description="Helical" evidence="8">
    <location>
        <begin position="319"/>
        <end position="345"/>
    </location>
</feature>
<keyword evidence="3" id="KW-1003">Cell membrane</keyword>
<feature type="transmembrane region" description="Helical" evidence="8">
    <location>
        <begin position="245"/>
        <end position="267"/>
    </location>
</feature>
<reference evidence="10 11" key="1">
    <citation type="submission" date="2020-04" db="EMBL/GenBank/DDBJ databases">
        <title>MicrobeNet Type strains.</title>
        <authorList>
            <person name="Nicholson A.C."/>
        </authorList>
    </citation>
    <scope>NUCLEOTIDE SEQUENCE [LARGE SCALE GENOMIC DNA]</scope>
    <source>
        <strain evidence="10 11">JCM 12354</strain>
    </source>
</reference>